<accession>A0A137P9I5</accession>
<evidence type="ECO:0000256" key="5">
    <source>
        <dbReference type="ARBA" id="ARBA00023163"/>
    </source>
</evidence>
<organism evidence="9 10">
    <name type="scientific">Conidiobolus coronatus (strain ATCC 28846 / CBS 209.66 / NRRL 28638)</name>
    <name type="common">Delacroixia coronata</name>
    <dbReference type="NCBI Taxonomy" id="796925"/>
    <lineage>
        <taxon>Eukaryota</taxon>
        <taxon>Fungi</taxon>
        <taxon>Fungi incertae sedis</taxon>
        <taxon>Zoopagomycota</taxon>
        <taxon>Entomophthoromycotina</taxon>
        <taxon>Entomophthoromycetes</taxon>
        <taxon>Entomophthorales</taxon>
        <taxon>Ancylistaceae</taxon>
        <taxon>Conidiobolus</taxon>
    </lineage>
</organism>
<dbReference type="EMBL" id="KQ964470">
    <property type="protein sequence ID" value="KXN71642.1"/>
    <property type="molecule type" value="Genomic_DNA"/>
</dbReference>
<feature type="domain" description="Mediator complex subunit Med1" evidence="8">
    <location>
        <begin position="154"/>
        <end position="545"/>
    </location>
</feature>
<dbReference type="InterPro" id="IPR051999">
    <property type="entry name" value="Mediator_complex_subunit_1"/>
</dbReference>
<name>A0A137P9I5_CONC2</name>
<keyword evidence="3 7" id="KW-0805">Transcription regulation</keyword>
<sequence length="678" mass="77202">MTDPFKSTSIFNKIFNLKLSLKNLNKSNPFILSEELGLFPHERPGVDHTKLLSQRLAKQGEAFEEYGRVHWAHPLGPLDLDGLQHNIQTQLNEIREIIQAHTELIKRLLNVPEGETMPPTREIFNNLKNESLIGSRIFNVKHALGQVKYGLLSNLQPSQVGLPFYINSIERIAEESQILYYIEHNESVTITLSGHYIVIDIDLNKQGEVTKVKVSYAESQNEESGHKLPFFEDLAQGNMDSFRFNLKLLLAVDQLNYQFPSIDLFHNLLAQYNDFTIIHNQELVITNGDLNQLLNLGIGIPIRDHLWMGFTLVYSFKGLELNYQKSTDLIESSDKQYIKDNYYCLHITTQLSKTPMVLLPKTIKGSIFDDQTSVTSLDPSSLQTQPIQLTPLMTHPLQMIVQYPGMETMAAPLQFVMVLNPPIHCSEYLAKRIAQISGTMVNEVINSDNSAAYGLDSLQSLLIKETIELDNQPNYYGNDYLASSEHWIGKFKNSPYTQNYCFAGDRCGSYTLYRIPFQRLDQVYTTIQCLRQQIAFNRLFQSCFNTNTFRPWEDKSKRNSEVETNLGNVQIEVSSVNPPEALIITFLLPSKKHYITLNISISQDTPLPVVMMQTISNDVNSTEELESLPAEKLTQVLQICFSIPLLIKWILDRIGGGSGIIEEQNGLDTEAKKLRIED</sequence>
<dbReference type="Pfam" id="PF10744">
    <property type="entry name" value="Med1"/>
    <property type="match status" value="1"/>
</dbReference>
<keyword evidence="5 7" id="KW-0804">Transcription</keyword>
<evidence type="ECO:0000256" key="4">
    <source>
        <dbReference type="ARBA" id="ARBA00023159"/>
    </source>
</evidence>
<evidence type="ECO:0000256" key="1">
    <source>
        <dbReference type="ARBA" id="ARBA00004123"/>
    </source>
</evidence>
<dbReference type="OMA" id="QMFNTLF"/>
<dbReference type="Proteomes" id="UP000070444">
    <property type="component" value="Unassembled WGS sequence"/>
</dbReference>
<keyword evidence="10" id="KW-1185">Reference proteome</keyword>
<keyword evidence="4 7" id="KW-0010">Activator</keyword>
<comment type="function">
    <text evidence="7">Component of the Mediator complex, a coactivator involved in the regulated transcription of nearly all RNA polymerase II-dependent genes. Mediator functions as a bridge to convey information from gene-specific regulatory proteins to the basal RNA polymerase II transcription machinery. Mediator is recruited to promoters by direct interactions with regulatory proteins and serves as a scaffold for the assembly of a functional preinitiation complex with RNA polymerase II and the general transcription factors.</text>
</comment>
<evidence type="ECO:0000259" key="8">
    <source>
        <dbReference type="Pfam" id="PF10744"/>
    </source>
</evidence>
<evidence type="ECO:0000256" key="7">
    <source>
        <dbReference type="RuleBase" id="RU364059"/>
    </source>
</evidence>
<gene>
    <name evidence="9" type="ORF">CONCODRAFT_78214</name>
</gene>
<dbReference type="OrthoDB" id="2281547at2759"/>
<evidence type="ECO:0000256" key="3">
    <source>
        <dbReference type="ARBA" id="ARBA00023015"/>
    </source>
</evidence>
<dbReference type="PANTHER" id="PTHR12881">
    <property type="entry name" value="MEDIATOR OF RNA POLYMERASE II TRANSCRIPTION SUBUNIT 1"/>
    <property type="match status" value="1"/>
</dbReference>
<evidence type="ECO:0000256" key="6">
    <source>
        <dbReference type="ARBA" id="ARBA00023242"/>
    </source>
</evidence>
<evidence type="ECO:0000256" key="2">
    <source>
        <dbReference type="ARBA" id="ARBA00006210"/>
    </source>
</evidence>
<keyword evidence="6 7" id="KW-0539">Nucleus</keyword>
<dbReference type="GO" id="GO:0003712">
    <property type="term" value="F:transcription coregulator activity"/>
    <property type="evidence" value="ECO:0007669"/>
    <property type="project" value="InterPro"/>
</dbReference>
<dbReference type="GO" id="GO:0045944">
    <property type="term" value="P:positive regulation of transcription by RNA polymerase II"/>
    <property type="evidence" value="ECO:0007669"/>
    <property type="project" value="UniProtKB-ARBA"/>
</dbReference>
<proteinExistence type="inferred from homology"/>
<dbReference type="PANTHER" id="PTHR12881:SF10">
    <property type="entry name" value="MEDIATOR OF RNA POLYMERASE II TRANSCRIPTION SUBUNIT 1"/>
    <property type="match status" value="1"/>
</dbReference>
<dbReference type="AlphaFoldDB" id="A0A137P9I5"/>
<evidence type="ECO:0000313" key="9">
    <source>
        <dbReference type="EMBL" id="KXN71642.1"/>
    </source>
</evidence>
<protein>
    <recommendedName>
        <fullName evidence="7">Mediator of RNA polymerase II transcription subunit 1</fullName>
    </recommendedName>
    <alternativeName>
        <fullName evidence="7">Mediator complex subunit 1</fullName>
    </alternativeName>
</protein>
<dbReference type="STRING" id="796925.A0A137P9I5"/>
<evidence type="ECO:0000313" key="10">
    <source>
        <dbReference type="Proteomes" id="UP000070444"/>
    </source>
</evidence>
<dbReference type="InterPro" id="IPR019680">
    <property type="entry name" value="Mediator_Med1"/>
</dbReference>
<dbReference type="GO" id="GO:0016592">
    <property type="term" value="C:mediator complex"/>
    <property type="evidence" value="ECO:0007669"/>
    <property type="project" value="InterPro"/>
</dbReference>
<reference evidence="9 10" key="1">
    <citation type="journal article" date="2015" name="Genome Biol. Evol.">
        <title>Phylogenomic analyses indicate that early fungi evolved digesting cell walls of algal ancestors of land plants.</title>
        <authorList>
            <person name="Chang Y."/>
            <person name="Wang S."/>
            <person name="Sekimoto S."/>
            <person name="Aerts A.L."/>
            <person name="Choi C."/>
            <person name="Clum A."/>
            <person name="LaButti K.M."/>
            <person name="Lindquist E.A."/>
            <person name="Yee Ngan C."/>
            <person name="Ohm R.A."/>
            <person name="Salamov A.A."/>
            <person name="Grigoriev I.V."/>
            <person name="Spatafora J.W."/>
            <person name="Berbee M.L."/>
        </authorList>
    </citation>
    <scope>NUCLEOTIDE SEQUENCE [LARGE SCALE GENOMIC DNA]</scope>
    <source>
        <strain evidence="9 10">NRRL 28638</strain>
    </source>
</reference>
<comment type="subcellular location">
    <subcellularLocation>
        <location evidence="1 7">Nucleus</location>
    </subcellularLocation>
</comment>
<comment type="similarity">
    <text evidence="2 7">Belongs to the Mediator complex subunit 1 family.</text>
</comment>